<proteinExistence type="predicted"/>
<protein>
    <submittedName>
        <fullName evidence="1">Uncharacterized protein</fullName>
    </submittedName>
</protein>
<dbReference type="EMBL" id="BRLB01000011">
    <property type="protein sequence ID" value="GKX30764.1"/>
    <property type="molecule type" value="Genomic_DNA"/>
</dbReference>
<evidence type="ECO:0000313" key="2">
    <source>
        <dbReference type="Proteomes" id="UP001144256"/>
    </source>
</evidence>
<sequence length="41" mass="5043">MYLIIRLEKQSEYKEVENVTREVFWNKYKPGCDEHLVVLEI</sequence>
<dbReference type="AlphaFoldDB" id="A0A9W5YCX2"/>
<evidence type="ECO:0000313" key="1">
    <source>
        <dbReference type="EMBL" id="GKX30764.1"/>
    </source>
</evidence>
<accession>A0A9W5YCX2</accession>
<dbReference type="Proteomes" id="UP001144256">
    <property type="component" value="Unassembled WGS sequence"/>
</dbReference>
<name>A0A9W5YCX2_9FIRM</name>
<gene>
    <name evidence="1" type="ORF">SH1V18_32440</name>
</gene>
<dbReference type="RefSeq" id="WP_281817234.1">
    <property type="nucleotide sequence ID" value="NZ_BRLB01000011.1"/>
</dbReference>
<reference evidence="1" key="1">
    <citation type="submission" date="2022-06" db="EMBL/GenBank/DDBJ databases">
        <title>Vallitalea longa sp. nov., an anaerobic bacterium isolated from marine sediment.</title>
        <authorList>
            <person name="Hirano S."/>
            <person name="Terahara T."/>
            <person name="Mori K."/>
            <person name="Hamada M."/>
            <person name="Matsumoto R."/>
            <person name="Kobayashi T."/>
        </authorList>
    </citation>
    <scope>NUCLEOTIDE SEQUENCE</scope>
    <source>
        <strain evidence="1">SH18-1</strain>
    </source>
</reference>
<comment type="caution">
    <text evidence="1">The sequence shown here is derived from an EMBL/GenBank/DDBJ whole genome shotgun (WGS) entry which is preliminary data.</text>
</comment>
<organism evidence="1 2">
    <name type="scientific">Vallitalea longa</name>
    <dbReference type="NCBI Taxonomy" id="2936439"/>
    <lineage>
        <taxon>Bacteria</taxon>
        <taxon>Bacillati</taxon>
        <taxon>Bacillota</taxon>
        <taxon>Clostridia</taxon>
        <taxon>Lachnospirales</taxon>
        <taxon>Vallitaleaceae</taxon>
        <taxon>Vallitalea</taxon>
    </lineage>
</organism>
<keyword evidence="2" id="KW-1185">Reference proteome</keyword>